<feature type="compositionally biased region" description="Basic and acidic residues" evidence="1">
    <location>
        <begin position="1"/>
        <end position="16"/>
    </location>
</feature>
<dbReference type="InterPro" id="IPR036259">
    <property type="entry name" value="MFS_trans_sf"/>
</dbReference>
<dbReference type="PANTHER" id="PTHR11654">
    <property type="entry name" value="OLIGOPEPTIDE TRANSPORTER-RELATED"/>
    <property type="match status" value="1"/>
</dbReference>
<evidence type="ECO:0000313" key="3">
    <source>
        <dbReference type="Proteomes" id="UP001642487"/>
    </source>
</evidence>
<reference evidence="2 3" key="1">
    <citation type="submission" date="2024-03" db="EMBL/GenBank/DDBJ databases">
        <authorList>
            <person name="Gkanogiannis A."/>
            <person name="Becerra Lopez-Lavalle L."/>
        </authorList>
    </citation>
    <scope>NUCLEOTIDE SEQUENCE [LARGE SCALE GENOMIC DNA]</scope>
</reference>
<name>A0ABP0YT83_9ROSI</name>
<gene>
    <name evidence="2" type="ORF">CITCOLO1_LOCUS15754</name>
</gene>
<dbReference type="Proteomes" id="UP001642487">
    <property type="component" value="Chromosome 6"/>
</dbReference>
<keyword evidence="3" id="KW-1185">Reference proteome</keyword>
<evidence type="ECO:0000313" key="2">
    <source>
        <dbReference type="EMBL" id="CAK9323566.1"/>
    </source>
</evidence>
<dbReference type="EMBL" id="OZ021740">
    <property type="protein sequence ID" value="CAK9323566.1"/>
    <property type="molecule type" value="Genomic_DNA"/>
</dbReference>
<organism evidence="2 3">
    <name type="scientific">Citrullus colocynthis</name>
    <name type="common">colocynth</name>
    <dbReference type="NCBI Taxonomy" id="252529"/>
    <lineage>
        <taxon>Eukaryota</taxon>
        <taxon>Viridiplantae</taxon>
        <taxon>Streptophyta</taxon>
        <taxon>Embryophyta</taxon>
        <taxon>Tracheophyta</taxon>
        <taxon>Spermatophyta</taxon>
        <taxon>Magnoliopsida</taxon>
        <taxon>eudicotyledons</taxon>
        <taxon>Gunneridae</taxon>
        <taxon>Pentapetalae</taxon>
        <taxon>rosids</taxon>
        <taxon>fabids</taxon>
        <taxon>Cucurbitales</taxon>
        <taxon>Cucurbitaceae</taxon>
        <taxon>Benincaseae</taxon>
        <taxon>Citrullus</taxon>
    </lineage>
</organism>
<sequence>MAQVEEKGSADGRDDYTQDGTVNLKGGPILRSKTGRWRACSFIVAYEVFERMAYYGIATNLVIYLTDRLHQGIVTSANNVTNWIGTVWMTPIIGAYIADAYLGRYWTFVTASAIYLIVRFQLL</sequence>
<proteinExistence type="predicted"/>
<feature type="region of interest" description="Disordered" evidence="1">
    <location>
        <begin position="1"/>
        <end position="25"/>
    </location>
</feature>
<dbReference type="Gene3D" id="1.20.1250.20">
    <property type="entry name" value="MFS general substrate transporter like domains"/>
    <property type="match status" value="1"/>
</dbReference>
<accession>A0ABP0YT83</accession>
<protein>
    <submittedName>
        <fullName evidence="2">Uncharacterized protein</fullName>
    </submittedName>
</protein>
<evidence type="ECO:0000256" key="1">
    <source>
        <dbReference type="SAM" id="MobiDB-lite"/>
    </source>
</evidence>